<reference evidence="1 2" key="1">
    <citation type="journal article" date="2008" name="Science">
        <title>The Physcomitrella genome reveals evolutionary insights into the conquest of land by plants.</title>
        <authorList>
            <person name="Rensing S."/>
            <person name="Lang D."/>
            <person name="Zimmer A."/>
            <person name="Terry A."/>
            <person name="Salamov A."/>
            <person name="Shapiro H."/>
            <person name="Nishiyama T."/>
            <person name="Perroud P.-F."/>
            <person name="Lindquist E."/>
            <person name="Kamisugi Y."/>
            <person name="Tanahashi T."/>
            <person name="Sakakibara K."/>
            <person name="Fujita T."/>
            <person name="Oishi K."/>
            <person name="Shin-I T."/>
            <person name="Kuroki Y."/>
            <person name="Toyoda A."/>
            <person name="Suzuki Y."/>
            <person name="Hashimoto A."/>
            <person name="Yamaguchi K."/>
            <person name="Sugano A."/>
            <person name="Kohara Y."/>
            <person name="Fujiyama A."/>
            <person name="Anterola A."/>
            <person name="Aoki S."/>
            <person name="Ashton N."/>
            <person name="Barbazuk W.B."/>
            <person name="Barker E."/>
            <person name="Bennetzen J."/>
            <person name="Bezanilla M."/>
            <person name="Blankenship R."/>
            <person name="Cho S.H."/>
            <person name="Dutcher S."/>
            <person name="Estelle M."/>
            <person name="Fawcett J.A."/>
            <person name="Gundlach H."/>
            <person name="Hanada K."/>
            <person name="Heyl A."/>
            <person name="Hicks K.A."/>
            <person name="Hugh J."/>
            <person name="Lohr M."/>
            <person name="Mayer K."/>
            <person name="Melkozernov A."/>
            <person name="Murata T."/>
            <person name="Nelson D."/>
            <person name="Pils B."/>
            <person name="Prigge M."/>
            <person name="Reiss B."/>
            <person name="Renner T."/>
            <person name="Rombauts S."/>
            <person name="Rushton P."/>
            <person name="Sanderfoot A."/>
            <person name="Schween G."/>
            <person name="Shiu S.-H."/>
            <person name="Stueber K."/>
            <person name="Theodoulou F.L."/>
            <person name="Tu H."/>
            <person name="Van de Peer Y."/>
            <person name="Verrier P.J."/>
            <person name="Waters E."/>
            <person name="Wood A."/>
            <person name="Yang L."/>
            <person name="Cove D."/>
            <person name="Cuming A."/>
            <person name="Hasebe M."/>
            <person name="Lucas S."/>
            <person name="Mishler D.B."/>
            <person name="Reski R."/>
            <person name="Grigoriev I."/>
            <person name="Quatrano R.S."/>
            <person name="Boore J.L."/>
        </authorList>
    </citation>
    <scope>NUCLEOTIDE SEQUENCE [LARGE SCALE GENOMIC DNA]</scope>
    <source>
        <strain evidence="1 2">cv. Gransden 2004</strain>
    </source>
</reference>
<sequence>MQGKTSRSGNVAGFGRAFDPVFQYFVFVLFRCRSWTGSHIWVCGQKTQRSSKMSKRGSQRATKHLSHEPVFRFAGLYNILAFTYLSTTGFVC</sequence>
<reference evidence="1" key="3">
    <citation type="submission" date="2020-12" db="UniProtKB">
        <authorList>
            <consortium name="EnsemblPlants"/>
        </authorList>
    </citation>
    <scope>IDENTIFICATION</scope>
</reference>
<evidence type="ECO:0000313" key="2">
    <source>
        <dbReference type="Proteomes" id="UP000006727"/>
    </source>
</evidence>
<name>A0A7I3ZPK6_PHYPA</name>
<evidence type="ECO:0000313" key="1">
    <source>
        <dbReference type="EnsemblPlants" id="PAC:32951134.CDS.1"/>
    </source>
</evidence>
<reference evidence="1 2" key="2">
    <citation type="journal article" date="2018" name="Plant J.">
        <title>The Physcomitrella patens chromosome-scale assembly reveals moss genome structure and evolution.</title>
        <authorList>
            <person name="Lang D."/>
            <person name="Ullrich K.K."/>
            <person name="Murat F."/>
            <person name="Fuchs J."/>
            <person name="Jenkins J."/>
            <person name="Haas F.B."/>
            <person name="Piednoel M."/>
            <person name="Gundlach H."/>
            <person name="Van Bel M."/>
            <person name="Meyberg R."/>
            <person name="Vives C."/>
            <person name="Morata J."/>
            <person name="Symeonidi A."/>
            <person name="Hiss M."/>
            <person name="Muchero W."/>
            <person name="Kamisugi Y."/>
            <person name="Saleh O."/>
            <person name="Blanc G."/>
            <person name="Decker E.L."/>
            <person name="van Gessel N."/>
            <person name="Grimwood J."/>
            <person name="Hayes R.D."/>
            <person name="Graham S.W."/>
            <person name="Gunter L.E."/>
            <person name="McDaniel S.F."/>
            <person name="Hoernstein S.N.W."/>
            <person name="Larsson A."/>
            <person name="Li F.W."/>
            <person name="Perroud P.F."/>
            <person name="Phillips J."/>
            <person name="Ranjan P."/>
            <person name="Rokshar D.S."/>
            <person name="Rothfels C.J."/>
            <person name="Schneider L."/>
            <person name="Shu S."/>
            <person name="Stevenson D.W."/>
            <person name="Thummler F."/>
            <person name="Tillich M."/>
            <person name="Villarreal Aguilar J.C."/>
            <person name="Widiez T."/>
            <person name="Wong G.K."/>
            <person name="Wymore A."/>
            <person name="Zhang Y."/>
            <person name="Zimmer A.D."/>
            <person name="Quatrano R.S."/>
            <person name="Mayer K.F.X."/>
            <person name="Goodstein D."/>
            <person name="Casacuberta J.M."/>
            <person name="Vandepoele K."/>
            <person name="Reski R."/>
            <person name="Cuming A.C."/>
            <person name="Tuskan G.A."/>
            <person name="Maumus F."/>
            <person name="Salse J."/>
            <person name="Schmutz J."/>
            <person name="Rensing S.A."/>
        </authorList>
    </citation>
    <scope>NUCLEOTIDE SEQUENCE [LARGE SCALE GENOMIC DNA]</scope>
    <source>
        <strain evidence="1 2">cv. Gransden 2004</strain>
    </source>
</reference>
<accession>A0A7I3ZPK6</accession>
<dbReference type="Proteomes" id="UP000006727">
    <property type="component" value="Chromosome 23"/>
</dbReference>
<dbReference type="EnsemblPlants" id="Pp3c23_20590V3.3">
    <property type="protein sequence ID" value="PAC:32951134.CDS.1"/>
    <property type="gene ID" value="Pp3c23_20590"/>
</dbReference>
<protein>
    <submittedName>
        <fullName evidence="1">Uncharacterized protein</fullName>
    </submittedName>
</protein>
<dbReference type="Gramene" id="Pp3c23_20590V3.3">
    <property type="protein sequence ID" value="PAC:32951134.CDS.1"/>
    <property type="gene ID" value="Pp3c23_20590"/>
</dbReference>
<dbReference type="EMBL" id="ABEU02000023">
    <property type="status" value="NOT_ANNOTATED_CDS"/>
    <property type="molecule type" value="Genomic_DNA"/>
</dbReference>
<organism evidence="1 2">
    <name type="scientific">Physcomitrium patens</name>
    <name type="common">Spreading-leaved earth moss</name>
    <name type="synonym">Physcomitrella patens</name>
    <dbReference type="NCBI Taxonomy" id="3218"/>
    <lineage>
        <taxon>Eukaryota</taxon>
        <taxon>Viridiplantae</taxon>
        <taxon>Streptophyta</taxon>
        <taxon>Embryophyta</taxon>
        <taxon>Bryophyta</taxon>
        <taxon>Bryophytina</taxon>
        <taxon>Bryopsida</taxon>
        <taxon>Funariidae</taxon>
        <taxon>Funariales</taxon>
        <taxon>Funariaceae</taxon>
        <taxon>Physcomitrium</taxon>
    </lineage>
</organism>
<dbReference type="AlphaFoldDB" id="A0A7I3ZPK6"/>
<keyword evidence="2" id="KW-1185">Reference proteome</keyword>
<proteinExistence type="predicted"/>